<keyword evidence="3" id="KW-1185">Reference proteome</keyword>
<sequence>MLDNVFLTPQKQRELKVFRATNIAGDLNLAALAEQDGMSYVEFYRTFRSLPSELTADALPDQRYSMSASAYRQLLIKRSVPYRIIFATFQTDTTELGQLLETLAISQSTLQRRLKNLKAFLAQRDIRLDLAHVELRGDERQIRLFYWYLFSDVAADITTMVPEITRWLTVASKYFNIPSSAQTPRQAMQLGYIQITLGRILTGHMVDKLGYVQLLEVTESIALESLATEMQFSQTELIRELTWLNEILRHSPYFWPPAKVANWHTIEGLSERLIADLNLTSSTHYFTGLINYLNACISYVITTNLPVVIWSLMTPPTSRQTAEIKQSIRLGLPLLPEHQVQLLTNNLSLILAPYVEVQELTICLWLSVDPSIHNRVINCLKAFSPFALKIIDGLTYPADLIITSQAALPADALVNTPNYQWENGKSITKNLRDLLELFYGIVQAKGG</sequence>
<dbReference type="EMBL" id="JBHSSL010000079">
    <property type="protein sequence ID" value="MFC6170985.1"/>
    <property type="molecule type" value="Genomic_DNA"/>
</dbReference>
<evidence type="ECO:0000313" key="3">
    <source>
        <dbReference type="Proteomes" id="UP001596289"/>
    </source>
</evidence>
<organism evidence="2 3">
    <name type="scientific">Loigolactobacillus jiayinensis</name>
    <dbReference type="NCBI Taxonomy" id="2486016"/>
    <lineage>
        <taxon>Bacteria</taxon>
        <taxon>Bacillati</taxon>
        <taxon>Bacillota</taxon>
        <taxon>Bacilli</taxon>
        <taxon>Lactobacillales</taxon>
        <taxon>Lactobacillaceae</taxon>
        <taxon>Loigolactobacillus</taxon>
    </lineage>
</organism>
<protein>
    <submittedName>
        <fullName evidence="2">Helix-turn-helix domain-containing protein</fullName>
    </submittedName>
</protein>
<name>A0ABW1RDQ5_9LACO</name>
<dbReference type="InterPro" id="IPR007737">
    <property type="entry name" value="Mga_HTH"/>
</dbReference>
<gene>
    <name evidence="2" type="ORF">ACFQGP_10455</name>
</gene>
<dbReference type="RefSeq" id="WP_125554379.1">
    <property type="nucleotide sequence ID" value="NZ_JBHSSL010000079.1"/>
</dbReference>
<accession>A0ABW1RDQ5</accession>
<evidence type="ECO:0000259" key="1">
    <source>
        <dbReference type="Pfam" id="PF05043"/>
    </source>
</evidence>
<proteinExistence type="predicted"/>
<dbReference type="Pfam" id="PF05043">
    <property type="entry name" value="Mga"/>
    <property type="match status" value="1"/>
</dbReference>
<comment type="caution">
    <text evidence="2">The sequence shown here is derived from an EMBL/GenBank/DDBJ whole genome shotgun (WGS) entry which is preliminary data.</text>
</comment>
<reference evidence="3" key="1">
    <citation type="journal article" date="2019" name="Int. J. Syst. Evol. Microbiol.">
        <title>The Global Catalogue of Microorganisms (GCM) 10K type strain sequencing project: providing services to taxonomists for standard genome sequencing and annotation.</title>
        <authorList>
            <consortium name="The Broad Institute Genomics Platform"/>
            <consortium name="The Broad Institute Genome Sequencing Center for Infectious Disease"/>
            <person name="Wu L."/>
            <person name="Ma J."/>
        </authorList>
    </citation>
    <scope>NUCLEOTIDE SEQUENCE [LARGE SCALE GENOMIC DNA]</scope>
    <source>
        <strain evidence="3">CCM 8904</strain>
    </source>
</reference>
<feature type="domain" description="Mga helix-turn-helix" evidence="1">
    <location>
        <begin position="67"/>
        <end position="150"/>
    </location>
</feature>
<evidence type="ECO:0000313" key="2">
    <source>
        <dbReference type="EMBL" id="MFC6170985.1"/>
    </source>
</evidence>
<dbReference type="Proteomes" id="UP001596289">
    <property type="component" value="Unassembled WGS sequence"/>
</dbReference>